<evidence type="ECO:0000313" key="2">
    <source>
        <dbReference type="Proteomes" id="UP000019367"/>
    </source>
</evidence>
<dbReference type="Proteomes" id="UP000019367">
    <property type="component" value="Segment"/>
</dbReference>
<reference evidence="1 2" key="1">
    <citation type="journal article" date="2015" name="Microbiology">
        <title>Genomic and phenotypic characterization of Rhizobium gallicum phage vB_RglS_P106B.</title>
        <authorList>
            <person name="Halmillawewa A.P."/>
            <person name="Restrepo-Cordoba M."/>
            <person name="Yost C.K."/>
            <person name="Hynes M.F."/>
        </authorList>
    </citation>
    <scope>NUCLEOTIDE SEQUENCE [LARGE SCALE GENOMIC DNA]</scope>
</reference>
<gene>
    <name evidence="1" type="ORF">P106B_04</name>
</gene>
<name>W6EBZ4_9CAUD</name>
<dbReference type="RefSeq" id="YP_009005930.1">
    <property type="nucleotide sequence ID" value="NC_023566.1"/>
</dbReference>
<proteinExistence type="predicted"/>
<sequence length="68" mass="8478">MNSLEKYVWWLKYVKARRLHEYADVHPHKSMRKHYKQHQAKIVVECETKYPDFKELFAREYPGVDIRR</sequence>
<dbReference type="GeneID" id="18502950"/>
<accession>W6EBZ4</accession>
<evidence type="ECO:0000313" key="1">
    <source>
        <dbReference type="EMBL" id="AHJ10687.1"/>
    </source>
</evidence>
<keyword evidence="2" id="KW-1185">Reference proteome</keyword>
<organism evidence="1 2">
    <name type="scientific">Rhizobium phage vB_RglS_P106B</name>
    <dbReference type="NCBI Taxonomy" id="1458697"/>
    <lineage>
        <taxon>Viruses</taxon>
        <taxon>Duplodnaviria</taxon>
        <taxon>Heunggongvirae</taxon>
        <taxon>Uroviricota</taxon>
        <taxon>Caudoviricetes</taxon>
        <taxon>Rigallicvirus</taxon>
        <taxon>Rigallicvirus P106B</taxon>
    </lineage>
</organism>
<dbReference type="KEGG" id="vg:18502950"/>
<protein>
    <submittedName>
        <fullName evidence="1">Uncharacterized protein</fullName>
    </submittedName>
</protein>
<dbReference type="EMBL" id="KF977490">
    <property type="protein sequence ID" value="AHJ10687.1"/>
    <property type="molecule type" value="Genomic_DNA"/>
</dbReference>